<dbReference type="Proteomes" id="UP000016932">
    <property type="component" value="Unassembled WGS sequence"/>
</dbReference>
<dbReference type="KEGG" id="pfj:MYCFIDRAFT_209393"/>
<name>M2ZCQ9_PSEFD</name>
<dbReference type="AlphaFoldDB" id="M2ZCQ9"/>
<sequence>MIKNMLGPGTASQALQSSAYRGIAAAASAGQAPVSCDVSGAGLQKWCTPPGRRNNTSSLIFIRKISLCQSSSGGGTTLDSPFLPEYNGDTVRYGRSTIPTASRNPMRFILGGRRFQRHSTLYLRLSRALIRSNRDMRKPRNLLKAAASVEDGLADNWLPRYSQVTNAAPSRDPVAVVPMLKLRQRLSL</sequence>
<reference evidence="1 2" key="1">
    <citation type="journal article" date="2012" name="PLoS Pathog.">
        <title>Diverse lifestyles and strategies of plant pathogenesis encoded in the genomes of eighteen Dothideomycetes fungi.</title>
        <authorList>
            <person name="Ohm R.A."/>
            <person name="Feau N."/>
            <person name="Henrissat B."/>
            <person name="Schoch C.L."/>
            <person name="Horwitz B.A."/>
            <person name="Barry K.W."/>
            <person name="Condon B.J."/>
            <person name="Copeland A.C."/>
            <person name="Dhillon B."/>
            <person name="Glaser F."/>
            <person name="Hesse C.N."/>
            <person name="Kosti I."/>
            <person name="LaButti K."/>
            <person name="Lindquist E.A."/>
            <person name="Lucas S."/>
            <person name="Salamov A.A."/>
            <person name="Bradshaw R.E."/>
            <person name="Ciuffetti L."/>
            <person name="Hamelin R.C."/>
            <person name="Kema G.H.J."/>
            <person name="Lawrence C."/>
            <person name="Scott J.A."/>
            <person name="Spatafora J.W."/>
            <person name="Turgeon B.G."/>
            <person name="de Wit P.J.G.M."/>
            <person name="Zhong S."/>
            <person name="Goodwin S.B."/>
            <person name="Grigoriev I.V."/>
        </authorList>
    </citation>
    <scope>NUCLEOTIDE SEQUENCE [LARGE SCALE GENOMIC DNA]</scope>
    <source>
        <strain evidence="1 2">CIRAD86</strain>
    </source>
</reference>
<organism evidence="1 2">
    <name type="scientific">Pseudocercospora fijiensis (strain CIRAD86)</name>
    <name type="common">Black leaf streak disease fungus</name>
    <name type="synonym">Mycosphaerella fijiensis</name>
    <dbReference type="NCBI Taxonomy" id="383855"/>
    <lineage>
        <taxon>Eukaryota</taxon>
        <taxon>Fungi</taxon>
        <taxon>Dikarya</taxon>
        <taxon>Ascomycota</taxon>
        <taxon>Pezizomycotina</taxon>
        <taxon>Dothideomycetes</taxon>
        <taxon>Dothideomycetidae</taxon>
        <taxon>Mycosphaerellales</taxon>
        <taxon>Mycosphaerellaceae</taxon>
        <taxon>Pseudocercospora</taxon>
    </lineage>
</organism>
<dbReference type="GeneID" id="19336779"/>
<gene>
    <name evidence="1" type="ORF">MYCFIDRAFT_209393</name>
</gene>
<dbReference type="HOGENOM" id="CLU_1441623_0_0_1"/>
<protein>
    <submittedName>
        <fullName evidence="1">Uncharacterized protein</fullName>
    </submittedName>
</protein>
<accession>M2ZCQ9</accession>
<keyword evidence="2" id="KW-1185">Reference proteome</keyword>
<dbReference type="VEuPathDB" id="FungiDB:MYCFIDRAFT_209393"/>
<dbReference type="RefSeq" id="XP_007932540.1">
    <property type="nucleotide sequence ID" value="XM_007934349.1"/>
</dbReference>
<dbReference type="EMBL" id="KB446573">
    <property type="protein sequence ID" value="EME76899.1"/>
    <property type="molecule type" value="Genomic_DNA"/>
</dbReference>
<evidence type="ECO:0000313" key="1">
    <source>
        <dbReference type="EMBL" id="EME76899.1"/>
    </source>
</evidence>
<proteinExistence type="predicted"/>
<evidence type="ECO:0000313" key="2">
    <source>
        <dbReference type="Proteomes" id="UP000016932"/>
    </source>
</evidence>